<evidence type="ECO:0000313" key="3">
    <source>
        <dbReference type="Proteomes" id="UP000219331"/>
    </source>
</evidence>
<keyword evidence="1" id="KW-0732">Signal</keyword>
<proteinExistence type="predicted"/>
<dbReference type="Proteomes" id="UP000219331">
    <property type="component" value="Unassembled WGS sequence"/>
</dbReference>
<dbReference type="SUPFAM" id="SSF53850">
    <property type="entry name" value="Periplasmic binding protein-like II"/>
    <property type="match status" value="1"/>
</dbReference>
<dbReference type="Gene3D" id="3.40.190.10">
    <property type="entry name" value="Periplasmic binding protein-like II"/>
    <property type="match status" value="2"/>
</dbReference>
<dbReference type="GO" id="GO:0030288">
    <property type="term" value="C:outer membrane-bounded periplasmic space"/>
    <property type="evidence" value="ECO:0007669"/>
    <property type="project" value="TreeGrafter"/>
</dbReference>
<dbReference type="EMBL" id="OBML01000013">
    <property type="protein sequence ID" value="SOC23701.1"/>
    <property type="molecule type" value="Genomic_DNA"/>
</dbReference>
<gene>
    <name evidence="2" type="ORF">SAMN05421512_11350</name>
</gene>
<dbReference type="RefSeq" id="WP_097176278.1">
    <property type="nucleotide sequence ID" value="NZ_OBML01000013.1"/>
</dbReference>
<dbReference type="GO" id="GO:0016301">
    <property type="term" value="F:kinase activity"/>
    <property type="evidence" value="ECO:0007669"/>
    <property type="project" value="UniProtKB-KW"/>
</dbReference>
<evidence type="ECO:0000256" key="1">
    <source>
        <dbReference type="ARBA" id="ARBA00022729"/>
    </source>
</evidence>
<keyword evidence="2" id="KW-0808">Transferase</keyword>
<dbReference type="STRING" id="538381.GCA_001696535_00534"/>
<reference evidence="2 3" key="1">
    <citation type="submission" date="2017-08" db="EMBL/GenBank/DDBJ databases">
        <authorList>
            <person name="de Groot N.N."/>
        </authorList>
    </citation>
    <scope>NUCLEOTIDE SEQUENCE [LARGE SCALE GENOMIC DNA]</scope>
    <source>
        <strain evidence="2 3">USBA 352</strain>
    </source>
</reference>
<dbReference type="PANTHER" id="PTHR30006">
    <property type="entry name" value="THIAMINE-BINDING PERIPLASMIC PROTEIN-RELATED"/>
    <property type="match status" value="1"/>
</dbReference>
<sequence>MTLASLAMTRITAARRMLAAARGVAALAPAVLGAAALAMAGIGPARAQTVLTIYSATDTSAMTEVIARFEATHPAVKVEYVEYNTSELYEAIASHRHSVDVVISSSMDLQAKLVNSGDAYAFSPPNADALPEWARWRGELYGFTWEPVVMVYNKKAFADRPLPQTRSELAGMIRDDPDFFRGRVGTYDIHLSGVGYLFATQDAQRGYQFSRVAESFGRARARTFCCTRDVLDRVASGELVYGYNMIGSYTLGVARNDERIGYYLLDDYTLVMSRTAFIPETAPNKRAAVSFVNFLLSPQGQAALASSPELIPLLPEANAASGHSGVPGTEGRSLLPIRLGTGLLTYLDRLKKEAFLADWSAAMQVESASQ</sequence>
<name>A0A285TRR1_9HYPH</name>
<accession>A0A285TRR1</accession>
<dbReference type="Pfam" id="PF13531">
    <property type="entry name" value="SBP_bac_11"/>
    <property type="match status" value="1"/>
</dbReference>
<evidence type="ECO:0000313" key="2">
    <source>
        <dbReference type="EMBL" id="SOC23701.1"/>
    </source>
</evidence>
<protein>
    <submittedName>
        <fullName evidence="2">Iron(III) transport system substrate-binding protein/two-component system, OmpR family, sensor histidine kinase TctE</fullName>
    </submittedName>
</protein>
<keyword evidence="3" id="KW-1185">Reference proteome</keyword>
<organism evidence="2 3">
    <name type="scientific">Stappia indica</name>
    <dbReference type="NCBI Taxonomy" id="538381"/>
    <lineage>
        <taxon>Bacteria</taxon>
        <taxon>Pseudomonadati</taxon>
        <taxon>Pseudomonadota</taxon>
        <taxon>Alphaproteobacteria</taxon>
        <taxon>Hyphomicrobiales</taxon>
        <taxon>Stappiaceae</taxon>
        <taxon>Stappia</taxon>
    </lineage>
</organism>
<dbReference type="OrthoDB" id="8673316at2"/>
<dbReference type="PANTHER" id="PTHR30006:SF25">
    <property type="entry name" value="PHOSPHOGLYCERATE TRANSPORT REGULATORY PROTEIN PGTC"/>
    <property type="match status" value="1"/>
</dbReference>
<keyword evidence="2" id="KW-0418">Kinase</keyword>
<dbReference type="AlphaFoldDB" id="A0A285TRR1"/>